<evidence type="ECO:0000313" key="2">
    <source>
        <dbReference type="Proteomes" id="UP001375370"/>
    </source>
</evidence>
<sequence length="150" mass="16731">MRLSLLSLVIIVSLIAGCSLGKSPTQKELDAARILWDSVLIEDYQFQLRVSCFCPQEIVQPVLISVIDGVVTDRIYAETGVSVLSDYFNRADTVEKLFEIIQEAIDTQADSLTVTYDKQTGYPSSIIIDQIAQAVDEEIAYFVESFTILK</sequence>
<organism evidence="1 2">
    <name type="scientific">Candidatus Dehalogenimonas loeffleri</name>
    <dbReference type="NCBI Taxonomy" id="3127115"/>
    <lineage>
        <taxon>Bacteria</taxon>
        <taxon>Bacillati</taxon>
        <taxon>Chloroflexota</taxon>
        <taxon>Dehalococcoidia</taxon>
        <taxon>Dehalococcoidales</taxon>
        <taxon>Dehalococcoidaceae</taxon>
        <taxon>Dehalogenimonas</taxon>
    </lineage>
</organism>
<keyword evidence="2" id="KW-1185">Reference proteome</keyword>
<gene>
    <name evidence="1" type="ORF">V8247_01275</name>
</gene>
<dbReference type="Proteomes" id="UP001375370">
    <property type="component" value="Chromosome"/>
</dbReference>
<dbReference type="InterPro" id="IPR046172">
    <property type="entry name" value="DUF6174"/>
</dbReference>
<proteinExistence type="predicted"/>
<evidence type="ECO:0000313" key="1">
    <source>
        <dbReference type="EMBL" id="WWX25632.1"/>
    </source>
</evidence>
<reference evidence="1 2" key="1">
    <citation type="submission" date="2024-03" db="EMBL/GenBank/DDBJ databases">
        <title>A Dehalogenimonas Isolated from Estuarine Sediments Dihaloeliminates Chlorinated Alkanes.</title>
        <authorList>
            <person name="Yang Y."/>
            <person name="Wang H."/>
        </authorList>
    </citation>
    <scope>NUCLEOTIDE SEQUENCE [LARGE SCALE GENOMIC DNA]</scope>
    <source>
        <strain evidence="1 2">W</strain>
    </source>
</reference>
<dbReference type="RefSeq" id="WP_338737982.1">
    <property type="nucleotide sequence ID" value="NZ_CP146612.1"/>
</dbReference>
<dbReference type="Pfam" id="PF19671">
    <property type="entry name" value="DUF6174"/>
    <property type="match status" value="1"/>
</dbReference>
<accession>A0ABZ2J411</accession>
<name>A0ABZ2J411_9CHLR</name>
<dbReference type="EMBL" id="CP146612">
    <property type="protein sequence ID" value="WWX25632.1"/>
    <property type="molecule type" value="Genomic_DNA"/>
</dbReference>
<protein>
    <submittedName>
        <fullName evidence="1">DUF6174 domain-containing protein</fullName>
    </submittedName>
</protein>
<dbReference type="PROSITE" id="PS51257">
    <property type="entry name" value="PROKAR_LIPOPROTEIN"/>
    <property type="match status" value="1"/>
</dbReference>